<feature type="region of interest" description="Disordered" evidence="1">
    <location>
        <begin position="213"/>
        <end position="241"/>
    </location>
</feature>
<evidence type="ECO:0000313" key="3">
    <source>
        <dbReference type="Proteomes" id="UP000799757"/>
    </source>
</evidence>
<organism evidence="2 3">
    <name type="scientific">Melanomma pulvis-pyrius CBS 109.77</name>
    <dbReference type="NCBI Taxonomy" id="1314802"/>
    <lineage>
        <taxon>Eukaryota</taxon>
        <taxon>Fungi</taxon>
        <taxon>Dikarya</taxon>
        <taxon>Ascomycota</taxon>
        <taxon>Pezizomycotina</taxon>
        <taxon>Dothideomycetes</taxon>
        <taxon>Pleosporomycetidae</taxon>
        <taxon>Pleosporales</taxon>
        <taxon>Melanommataceae</taxon>
        <taxon>Melanomma</taxon>
    </lineage>
</organism>
<sequence>MEPAGVQVLCDCDGGMGAAVTGLAGRIGFTGRITLGDEDEAEAEAEASASSQAITSLLCGHLARGFGAGRAAGRAGRAEVVGEWWASGGRQRDVRRYAAGAGGAQQFRLPGPMARRSWGRGLAAVGVRAGATRSEGGHDVDRAGHTAGDADVMAASGCSDLDGHQTQDIAVLPAQKEERRAGARWARATMAPTSGTAHHVYTVRWAAAPTWAPGVGGARDRREEEKKKAAPIDWAKRQQMR</sequence>
<dbReference type="EMBL" id="MU003448">
    <property type="protein sequence ID" value="KAF2785407.1"/>
    <property type="molecule type" value="Genomic_DNA"/>
</dbReference>
<protein>
    <submittedName>
        <fullName evidence="2">Uncharacterized protein</fullName>
    </submittedName>
</protein>
<accession>A0A6A6WNJ2</accession>
<dbReference type="Proteomes" id="UP000799757">
    <property type="component" value="Unassembled WGS sequence"/>
</dbReference>
<proteinExistence type="predicted"/>
<gene>
    <name evidence="2" type="ORF">K505DRAFT_423020</name>
</gene>
<evidence type="ECO:0000313" key="2">
    <source>
        <dbReference type="EMBL" id="KAF2785407.1"/>
    </source>
</evidence>
<feature type="compositionally biased region" description="Basic and acidic residues" evidence="1">
    <location>
        <begin position="218"/>
        <end position="241"/>
    </location>
</feature>
<dbReference type="AlphaFoldDB" id="A0A6A6WNJ2"/>
<evidence type="ECO:0000256" key="1">
    <source>
        <dbReference type="SAM" id="MobiDB-lite"/>
    </source>
</evidence>
<name>A0A6A6WNJ2_9PLEO</name>
<reference evidence="2" key="1">
    <citation type="journal article" date="2020" name="Stud. Mycol.">
        <title>101 Dothideomycetes genomes: a test case for predicting lifestyles and emergence of pathogens.</title>
        <authorList>
            <person name="Haridas S."/>
            <person name="Albert R."/>
            <person name="Binder M."/>
            <person name="Bloem J."/>
            <person name="Labutti K."/>
            <person name="Salamov A."/>
            <person name="Andreopoulos B."/>
            <person name="Baker S."/>
            <person name="Barry K."/>
            <person name="Bills G."/>
            <person name="Bluhm B."/>
            <person name="Cannon C."/>
            <person name="Castanera R."/>
            <person name="Culley D."/>
            <person name="Daum C."/>
            <person name="Ezra D."/>
            <person name="Gonzalez J."/>
            <person name="Henrissat B."/>
            <person name="Kuo A."/>
            <person name="Liang C."/>
            <person name="Lipzen A."/>
            <person name="Lutzoni F."/>
            <person name="Magnuson J."/>
            <person name="Mondo S."/>
            <person name="Nolan M."/>
            <person name="Ohm R."/>
            <person name="Pangilinan J."/>
            <person name="Park H.-J."/>
            <person name="Ramirez L."/>
            <person name="Alfaro M."/>
            <person name="Sun H."/>
            <person name="Tritt A."/>
            <person name="Yoshinaga Y."/>
            <person name="Zwiers L.-H."/>
            <person name="Turgeon B."/>
            <person name="Goodwin S."/>
            <person name="Spatafora J."/>
            <person name="Crous P."/>
            <person name="Grigoriev I."/>
        </authorList>
    </citation>
    <scope>NUCLEOTIDE SEQUENCE</scope>
    <source>
        <strain evidence="2">CBS 109.77</strain>
    </source>
</reference>
<keyword evidence="3" id="KW-1185">Reference proteome</keyword>